<dbReference type="EMBL" id="KQ435066">
    <property type="protein sequence ID" value="KZC14369.1"/>
    <property type="molecule type" value="Genomic_DNA"/>
</dbReference>
<gene>
    <name evidence="1" type="ORF">WN55_06801</name>
</gene>
<evidence type="ECO:0000313" key="2">
    <source>
        <dbReference type="Proteomes" id="UP000076502"/>
    </source>
</evidence>
<reference evidence="1 2" key="1">
    <citation type="submission" date="2015-07" db="EMBL/GenBank/DDBJ databases">
        <title>The genome of Dufourea novaeangliae.</title>
        <authorList>
            <person name="Pan H."/>
            <person name="Kapheim K."/>
        </authorList>
    </citation>
    <scope>NUCLEOTIDE SEQUENCE [LARGE SCALE GENOMIC DNA]</scope>
    <source>
        <strain evidence="1">0120121106</strain>
        <tissue evidence="1">Whole body</tissue>
    </source>
</reference>
<evidence type="ECO:0000313" key="1">
    <source>
        <dbReference type="EMBL" id="KZC14369.1"/>
    </source>
</evidence>
<proteinExistence type="predicted"/>
<sequence>MDIVSSNKRAGKFRPFETGQSTRNGGFLEGWGAVVVEGRAGAKQDIQFTKRSVVIGKMEAPCLEYLIMLALTRFVYASLRYKGLHNKDSVKGSSGSSKSLRSKTSQRSYGFCDLLQVTEGFEDCENVEERVFLSLVQGPLVFGTI</sequence>
<name>A0A154PR39_DUFNO</name>
<dbReference type="AlphaFoldDB" id="A0A154PR39"/>
<keyword evidence="2" id="KW-1185">Reference proteome</keyword>
<organism evidence="1 2">
    <name type="scientific">Dufourea novaeangliae</name>
    <name type="common">Sweat bee</name>
    <dbReference type="NCBI Taxonomy" id="178035"/>
    <lineage>
        <taxon>Eukaryota</taxon>
        <taxon>Metazoa</taxon>
        <taxon>Ecdysozoa</taxon>
        <taxon>Arthropoda</taxon>
        <taxon>Hexapoda</taxon>
        <taxon>Insecta</taxon>
        <taxon>Pterygota</taxon>
        <taxon>Neoptera</taxon>
        <taxon>Endopterygota</taxon>
        <taxon>Hymenoptera</taxon>
        <taxon>Apocrita</taxon>
        <taxon>Aculeata</taxon>
        <taxon>Apoidea</taxon>
        <taxon>Anthophila</taxon>
        <taxon>Halictidae</taxon>
        <taxon>Rophitinae</taxon>
        <taxon>Dufourea</taxon>
    </lineage>
</organism>
<dbReference type="Proteomes" id="UP000076502">
    <property type="component" value="Unassembled WGS sequence"/>
</dbReference>
<accession>A0A154PR39</accession>
<protein>
    <submittedName>
        <fullName evidence="1">Uncharacterized protein</fullName>
    </submittedName>
</protein>